<dbReference type="SUPFAM" id="SSF53474">
    <property type="entry name" value="alpha/beta-Hydrolases"/>
    <property type="match status" value="1"/>
</dbReference>
<organism evidence="6 7">
    <name type="scientific">Cavenderia fasciculata</name>
    <name type="common">Slime mold</name>
    <name type="synonym">Dictyostelium fasciculatum</name>
    <dbReference type="NCBI Taxonomy" id="261658"/>
    <lineage>
        <taxon>Eukaryota</taxon>
        <taxon>Amoebozoa</taxon>
        <taxon>Evosea</taxon>
        <taxon>Eumycetozoa</taxon>
        <taxon>Dictyostelia</taxon>
        <taxon>Acytosteliales</taxon>
        <taxon>Cavenderiaceae</taxon>
        <taxon>Cavenderia</taxon>
    </lineage>
</organism>
<keyword evidence="3 6" id="KW-0378">Hydrolase</keyword>
<evidence type="ECO:0000256" key="3">
    <source>
        <dbReference type="ARBA" id="ARBA00022801"/>
    </source>
</evidence>
<dbReference type="InterPro" id="IPR000073">
    <property type="entry name" value="AB_hydrolase_1"/>
</dbReference>
<gene>
    <name evidence="6" type="primary">abhd</name>
    <name evidence="6" type="ORF">DFA_08155</name>
</gene>
<dbReference type="InterPro" id="IPR029058">
    <property type="entry name" value="AB_hydrolase_fold"/>
</dbReference>
<evidence type="ECO:0000259" key="5">
    <source>
        <dbReference type="Pfam" id="PF00561"/>
    </source>
</evidence>
<protein>
    <submittedName>
        <fullName evidence="6">Alpha/beta hydrolase fold-1 domain-containing protein</fullName>
    </submittedName>
</protein>
<dbReference type="GO" id="GO:0051793">
    <property type="term" value="P:medium-chain fatty acid catabolic process"/>
    <property type="evidence" value="ECO:0007669"/>
    <property type="project" value="TreeGrafter"/>
</dbReference>
<keyword evidence="2" id="KW-0719">Serine esterase</keyword>
<accession>F4Q5B2</accession>
<dbReference type="PIRSF" id="PIRSF005211">
    <property type="entry name" value="Ab_hydro_YheT"/>
    <property type="match status" value="1"/>
</dbReference>
<keyword evidence="7" id="KW-1185">Reference proteome</keyword>
<feature type="active site" description="Charge relay system" evidence="4">
    <location>
        <position position="353"/>
    </location>
</feature>
<name>F4Q5B2_CACFS</name>
<dbReference type="EMBL" id="GL883021">
    <property type="protein sequence ID" value="EGG17171.1"/>
    <property type="molecule type" value="Genomic_DNA"/>
</dbReference>
<evidence type="ECO:0000313" key="7">
    <source>
        <dbReference type="Proteomes" id="UP000007797"/>
    </source>
</evidence>
<proteinExistence type="inferred from homology"/>
<evidence type="ECO:0000256" key="1">
    <source>
        <dbReference type="ARBA" id="ARBA00010884"/>
    </source>
</evidence>
<dbReference type="PANTHER" id="PTHR10794">
    <property type="entry name" value="ABHYDROLASE DOMAIN-CONTAINING PROTEIN"/>
    <property type="match status" value="1"/>
</dbReference>
<dbReference type="OMA" id="LDWHGPH"/>
<dbReference type="KEGG" id="dfa:DFA_08155"/>
<dbReference type="AlphaFoldDB" id="F4Q5B2"/>
<dbReference type="PROSITE" id="PS01133">
    <property type="entry name" value="UPF0017"/>
    <property type="match status" value="1"/>
</dbReference>
<dbReference type="Gene3D" id="3.40.50.1820">
    <property type="entry name" value="alpha/beta hydrolase"/>
    <property type="match status" value="1"/>
</dbReference>
<feature type="domain" description="AB hydrolase-1" evidence="5">
    <location>
        <begin position="116"/>
        <end position="336"/>
    </location>
</feature>
<dbReference type="PANTHER" id="PTHR10794:SF63">
    <property type="entry name" value="ALPHA_BETA HYDROLASE 1, ISOFORM A"/>
    <property type="match status" value="1"/>
</dbReference>
<dbReference type="OrthoDB" id="5954035at2759"/>
<dbReference type="GO" id="GO:0008126">
    <property type="term" value="F:acetylesterase activity"/>
    <property type="evidence" value="ECO:0007669"/>
    <property type="project" value="TreeGrafter"/>
</dbReference>
<dbReference type="GO" id="GO:0051792">
    <property type="term" value="P:medium-chain fatty acid biosynthetic process"/>
    <property type="evidence" value="ECO:0007669"/>
    <property type="project" value="TreeGrafter"/>
</dbReference>
<evidence type="ECO:0000256" key="2">
    <source>
        <dbReference type="ARBA" id="ARBA00022487"/>
    </source>
</evidence>
<evidence type="ECO:0000256" key="4">
    <source>
        <dbReference type="PIRSR" id="PIRSR005211-1"/>
    </source>
</evidence>
<feature type="active site" description="Charge relay system" evidence="4">
    <location>
        <position position="324"/>
    </location>
</feature>
<dbReference type="RefSeq" id="XP_004355655.1">
    <property type="nucleotide sequence ID" value="XM_004355602.1"/>
</dbReference>
<dbReference type="InterPro" id="IPR000952">
    <property type="entry name" value="AB_hydrolase_4_CS"/>
</dbReference>
<dbReference type="Proteomes" id="UP000007797">
    <property type="component" value="Unassembled WGS sequence"/>
</dbReference>
<dbReference type="Pfam" id="PF00561">
    <property type="entry name" value="Abhydrolase_1"/>
    <property type="match status" value="1"/>
</dbReference>
<reference evidence="7" key="1">
    <citation type="journal article" date="2011" name="Genome Res.">
        <title>Phylogeny-wide analysis of social amoeba genomes highlights ancient origins for complex intercellular communication.</title>
        <authorList>
            <person name="Heidel A.J."/>
            <person name="Lawal H.M."/>
            <person name="Felder M."/>
            <person name="Schilde C."/>
            <person name="Helps N.R."/>
            <person name="Tunggal B."/>
            <person name="Rivero F."/>
            <person name="John U."/>
            <person name="Schleicher M."/>
            <person name="Eichinger L."/>
            <person name="Platzer M."/>
            <person name="Noegel A.A."/>
            <person name="Schaap P."/>
            <person name="Gloeckner G."/>
        </authorList>
    </citation>
    <scope>NUCLEOTIDE SEQUENCE [LARGE SCALE GENOMIC DNA]</scope>
    <source>
        <strain evidence="7">SH3</strain>
    </source>
</reference>
<dbReference type="STRING" id="1054147.F4Q5B2"/>
<dbReference type="GO" id="GO:0047372">
    <property type="term" value="F:monoacylglycerol lipase activity"/>
    <property type="evidence" value="ECO:0007669"/>
    <property type="project" value="TreeGrafter"/>
</dbReference>
<dbReference type="GeneID" id="14869282"/>
<feature type="active site" description="Charge relay system" evidence="4">
    <location>
        <position position="197"/>
    </location>
</feature>
<dbReference type="InterPro" id="IPR050960">
    <property type="entry name" value="AB_hydrolase_4_sf"/>
</dbReference>
<sequence>MKSPIELYFDNSNIRNIEILEQCPTMYKQDERENIEKDVKFEESHGASSIDSPSITNHATFETSFILTNSHIMNYYAAYQRVDLDLPTKRETFIMSDGGTISVNWFELGEYNDDTPTILILHGLTGGYHERYVQHFAQYAHQKSGYRSLVFNYRGCAGNEVTADKIYCANFLDDLKWVVEWLKQRLPNTKLFLLGFSLGASILVNYLSSAGDTSPFVAHCSISNPLDMKKCGDNLKSTMINQQFYNQSLANNLIDLFQRWGNRLDSFATLEQLKKARSIKDVDDMVTSKVHGYKDADDYYEHASSCNHIEFIKKPTLFINARDDPISPGSAIPFSKIKNNPNTILACTKYGGHLGFMYNLHKNQPSWSDQITVEYFNTFLK</sequence>
<dbReference type="InterPro" id="IPR012020">
    <property type="entry name" value="ABHD4"/>
</dbReference>
<evidence type="ECO:0000313" key="6">
    <source>
        <dbReference type="EMBL" id="EGG17171.1"/>
    </source>
</evidence>
<comment type="similarity">
    <text evidence="1">Belongs to the AB hydrolase superfamily. AB hydrolase 4 family.</text>
</comment>